<reference evidence="1" key="1">
    <citation type="submission" date="2021-01" db="EMBL/GenBank/DDBJ databases">
        <authorList>
            <person name="Corre E."/>
            <person name="Pelletier E."/>
            <person name="Niang G."/>
            <person name="Scheremetjew M."/>
            <person name="Finn R."/>
            <person name="Kale V."/>
            <person name="Holt S."/>
            <person name="Cochrane G."/>
            <person name="Meng A."/>
            <person name="Brown T."/>
            <person name="Cohen L."/>
        </authorList>
    </citation>
    <scope>NUCLEOTIDE SEQUENCE</scope>
    <source>
        <strain evidence="1">CCMP1243</strain>
    </source>
</reference>
<dbReference type="EMBL" id="HBHJ01022412">
    <property type="protein sequence ID" value="CAD9700005.1"/>
    <property type="molecule type" value="Transcribed_RNA"/>
</dbReference>
<organism evidence="1">
    <name type="scientific">Rhizochromulina marina</name>
    <dbReference type="NCBI Taxonomy" id="1034831"/>
    <lineage>
        <taxon>Eukaryota</taxon>
        <taxon>Sar</taxon>
        <taxon>Stramenopiles</taxon>
        <taxon>Ochrophyta</taxon>
        <taxon>Dictyochophyceae</taxon>
        <taxon>Rhizochromulinales</taxon>
        <taxon>Rhizochromulina</taxon>
    </lineage>
</organism>
<sequence>MDESSHRFLPCHGPWGVVAQVRGVHLTQKESPGGGDASFATQYQFVERLQAYPLVLVVSWSLPTAYAVQEALAPSRRVFLLAFCAYTLSSLMGFLNACVYVFSPSVWSAWLERHNGSSDPRRTSVQGAVDTTTSSIAVAATEEAAPLLA</sequence>
<proteinExistence type="predicted"/>
<gene>
    <name evidence="1" type="ORF">RMAR1173_LOCUS14805</name>
</gene>
<name>A0A7S2WQE1_9STRA</name>
<protein>
    <submittedName>
        <fullName evidence="1">Uncharacterized protein</fullName>
    </submittedName>
</protein>
<dbReference type="AlphaFoldDB" id="A0A7S2WQE1"/>
<accession>A0A7S2WQE1</accession>
<evidence type="ECO:0000313" key="1">
    <source>
        <dbReference type="EMBL" id="CAD9700005.1"/>
    </source>
</evidence>